<name>A0ACB9DMI3_ARCLA</name>
<sequence length="92" mass="10094">MDGGRSVSTNCSRSRMNSHMNELKVLGLITDEKADEVAASVRQEGIQIGKRSTKIFMKVKLGLGSPASRTRLLAQSQRQLLTRVGCGMARHH</sequence>
<comment type="caution">
    <text evidence="1">The sequence shown here is derived from an EMBL/GenBank/DDBJ whole genome shotgun (WGS) entry which is preliminary data.</text>
</comment>
<evidence type="ECO:0000313" key="2">
    <source>
        <dbReference type="Proteomes" id="UP001055879"/>
    </source>
</evidence>
<keyword evidence="2" id="KW-1185">Reference proteome</keyword>
<gene>
    <name evidence="1" type="ORF">L6452_10355</name>
</gene>
<dbReference type="EMBL" id="CM042049">
    <property type="protein sequence ID" value="KAI3747737.1"/>
    <property type="molecule type" value="Genomic_DNA"/>
</dbReference>
<accession>A0ACB9DMI3</accession>
<dbReference type="Proteomes" id="UP001055879">
    <property type="component" value="Linkage Group LG03"/>
</dbReference>
<reference evidence="1 2" key="2">
    <citation type="journal article" date="2022" name="Mol. Ecol. Resour.">
        <title>The genomes of chicory, endive, great burdock and yacon provide insights into Asteraceae paleo-polyploidization history and plant inulin production.</title>
        <authorList>
            <person name="Fan W."/>
            <person name="Wang S."/>
            <person name="Wang H."/>
            <person name="Wang A."/>
            <person name="Jiang F."/>
            <person name="Liu H."/>
            <person name="Zhao H."/>
            <person name="Xu D."/>
            <person name="Zhang Y."/>
        </authorList>
    </citation>
    <scope>NUCLEOTIDE SEQUENCE [LARGE SCALE GENOMIC DNA]</scope>
    <source>
        <strain evidence="2">cv. Niubang</strain>
    </source>
</reference>
<proteinExistence type="predicted"/>
<reference evidence="2" key="1">
    <citation type="journal article" date="2022" name="Mol. Ecol. Resour.">
        <title>The genomes of chicory, endive, great burdock and yacon provide insights into Asteraceae palaeo-polyploidization history and plant inulin production.</title>
        <authorList>
            <person name="Fan W."/>
            <person name="Wang S."/>
            <person name="Wang H."/>
            <person name="Wang A."/>
            <person name="Jiang F."/>
            <person name="Liu H."/>
            <person name="Zhao H."/>
            <person name="Xu D."/>
            <person name="Zhang Y."/>
        </authorList>
    </citation>
    <scope>NUCLEOTIDE SEQUENCE [LARGE SCALE GENOMIC DNA]</scope>
    <source>
        <strain evidence="2">cv. Niubang</strain>
    </source>
</reference>
<protein>
    <submittedName>
        <fullName evidence="1">Uncharacterized protein</fullName>
    </submittedName>
</protein>
<organism evidence="1 2">
    <name type="scientific">Arctium lappa</name>
    <name type="common">Greater burdock</name>
    <name type="synonym">Lappa major</name>
    <dbReference type="NCBI Taxonomy" id="4217"/>
    <lineage>
        <taxon>Eukaryota</taxon>
        <taxon>Viridiplantae</taxon>
        <taxon>Streptophyta</taxon>
        <taxon>Embryophyta</taxon>
        <taxon>Tracheophyta</taxon>
        <taxon>Spermatophyta</taxon>
        <taxon>Magnoliopsida</taxon>
        <taxon>eudicotyledons</taxon>
        <taxon>Gunneridae</taxon>
        <taxon>Pentapetalae</taxon>
        <taxon>asterids</taxon>
        <taxon>campanulids</taxon>
        <taxon>Asterales</taxon>
        <taxon>Asteraceae</taxon>
        <taxon>Carduoideae</taxon>
        <taxon>Cardueae</taxon>
        <taxon>Arctiinae</taxon>
        <taxon>Arctium</taxon>
    </lineage>
</organism>
<evidence type="ECO:0000313" key="1">
    <source>
        <dbReference type="EMBL" id="KAI3747737.1"/>
    </source>
</evidence>